<reference evidence="14 15" key="1">
    <citation type="submission" date="2016-09" db="EMBL/GenBank/DDBJ databases">
        <title>Draft genome sequence for the type strain of Vulcanibacillus modesticaldus BR, a strictly anaerobic, moderately thermophilic, and nitrate-reducing bacterium from deep sea-hydrothermal vents of the Mid-Atlantic Ridge.</title>
        <authorList>
            <person name="Abin C.A."/>
            <person name="Hollibaugh J.T."/>
        </authorList>
    </citation>
    <scope>NUCLEOTIDE SEQUENCE [LARGE SCALE GENOMIC DNA]</scope>
    <source>
        <strain evidence="14 15">BR</strain>
    </source>
</reference>
<evidence type="ECO:0000259" key="12">
    <source>
        <dbReference type="Pfam" id="PF13361"/>
    </source>
</evidence>
<sequence length="1092" mass="128408">MKKMILHDIYIPLGTGLNSISLNVESLEGDFDVKKWIYLVPSFSLIPKVKEIIISKHNSLMKRIEIMTFDQMMRRLVSNENKKLLTPSEQELLVKRAVEKVHNGIGLNYYADSREKTGWLHKVEIWIGEMKRSGVSSEQLMTLWQENSAKYQELAHIYQAYQELLQKYSFIDHEEPYHSFLAKDSDAFIAKEYLGIITDQFYDFSPLQMEVLSRLGDYSYDVIIHLATDERRKNLYQWTYNTIDFLSKLGFDIEEKPSNENDLFPIKNSLSHLKMNLFSTFPKKIDGQDSIKVLSLSGVKQEIENIAAEIKSLVINDGISLEKMAIIAPQLEKYQLTINQIMSKSGIPIRLVKKEPLIQNPFVQSMISLVKALQGIKKDWMNIIFSPYFNFNRKIDPSRLMMLLRELSFPLSLDVWNERFLRYINKNEEKKEALKPYDRVMKQLFQLKELIPSEGNNQSYVELLDLLEQKLDVFQNIKSYFIANPTKESAFRDLKAYEVWQELKRELILMDRFLVKAEKMSFWNWINSLVLASEKKEYDFTQGKRKGVYLLQPSQIRGREFQVVFVLGLVDGEFPKAIKNDWLLPDKERYNLRKHGFHLNYSSDYENLQKYHFYQCVLAAKKKLYLVYSARTEDGQELLRSFFIDELLELFNNGTIDVKALEVSDIVPRDWNSCVYSTQLINKVYNDLQNYGTDSEEVEIATSKLQTLQIKYPSLIRTINIGVKSEIDRWKSLKSRYDGYLEEDTNLQQIKQLINEKVWSTTQLNVANKCRFAYFAENILGLTKWDEPQDSLTSIEKGDLIHRVLQRFFAKYREDTGEVIDPKFEQDYLRLVMDIAEEEWQTFINQEGRYINEVLSDLDWQRVKQTIRQIIIHEMTWRRKSSSYFYPKYLELSFGLSYDEEMVMREEVDKESTKEKAVLTLNSRSIQIRGKIDRVDVNDQGQFVIYDYKSGNPPSNKEVREGHDQQLLIYLYVLQSLLGFDLDQVIGAAYYTKGSKNGKGELSDNRNRGIWREQYLGEVGISNRVGSKIKEEEWHIWLESMKTKLEELIIEMEKGNFAVLPSVECPSYCSYNKICRKDEERIRVKSGMREEE</sequence>
<dbReference type="Pfam" id="PF13361">
    <property type="entry name" value="UvrD_C"/>
    <property type="match status" value="1"/>
</dbReference>
<dbReference type="STRING" id="337097.BHF71_02755"/>
<comment type="similarity">
    <text evidence="1">Belongs to the helicase family. UvrD subfamily.</text>
</comment>
<organism evidence="14 15">
    <name type="scientific">Vulcanibacillus modesticaldus</name>
    <dbReference type="NCBI Taxonomy" id="337097"/>
    <lineage>
        <taxon>Bacteria</taxon>
        <taxon>Bacillati</taxon>
        <taxon>Bacillota</taxon>
        <taxon>Bacilli</taxon>
        <taxon>Bacillales</taxon>
        <taxon>Bacillaceae</taxon>
        <taxon>Vulcanibacillus</taxon>
    </lineage>
</organism>
<evidence type="ECO:0000256" key="6">
    <source>
        <dbReference type="ARBA" id="ARBA00022806"/>
    </source>
</evidence>
<dbReference type="SUPFAM" id="SSF52540">
    <property type="entry name" value="P-loop containing nucleoside triphosphate hydrolases"/>
    <property type="match status" value="1"/>
</dbReference>
<evidence type="ECO:0000256" key="4">
    <source>
        <dbReference type="ARBA" id="ARBA00022763"/>
    </source>
</evidence>
<keyword evidence="5" id="KW-0378">Hydrolase</keyword>
<feature type="domain" description="ATP-dependent helicase/deoxyribonuclease subunit B N-terminal" evidence="13">
    <location>
        <begin position="30"/>
        <end position="273"/>
    </location>
</feature>
<dbReference type="SUPFAM" id="SSF52980">
    <property type="entry name" value="Restriction endonuclease-like"/>
    <property type="match status" value="1"/>
</dbReference>
<evidence type="ECO:0000313" key="14">
    <source>
        <dbReference type="EMBL" id="OEF98864.1"/>
    </source>
</evidence>
<dbReference type="Pfam" id="PF12705">
    <property type="entry name" value="PDDEXK_1"/>
    <property type="match status" value="1"/>
</dbReference>
<dbReference type="GO" id="GO:0033202">
    <property type="term" value="C:DNA helicase complex"/>
    <property type="evidence" value="ECO:0007669"/>
    <property type="project" value="TreeGrafter"/>
</dbReference>
<evidence type="ECO:0000313" key="15">
    <source>
        <dbReference type="Proteomes" id="UP000243739"/>
    </source>
</evidence>
<dbReference type="InterPro" id="IPR000212">
    <property type="entry name" value="DNA_helicase_UvrD/REP"/>
</dbReference>
<protein>
    <submittedName>
        <fullName evidence="14">Uncharacterized protein</fullName>
    </submittedName>
</protein>
<evidence type="ECO:0000256" key="3">
    <source>
        <dbReference type="ARBA" id="ARBA00022741"/>
    </source>
</evidence>
<evidence type="ECO:0000256" key="8">
    <source>
        <dbReference type="ARBA" id="ARBA00022840"/>
    </source>
</evidence>
<keyword evidence="3" id="KW-0547">Nucleotide-binding</keyword>
<evidence type="ECO:0000256" key="9">
    <source>
        <dbReference type="ARBA" id="ARBA00023125"/>
    </source>
</evidence>
<dbReference type="GO" id="GO:0005524">
    <property type="term" value="F:ATP binding"/>
    <property type="evidence" value="ECO:0007669"/>
    <property type="project" value="UniProtKB-KW"/>
</dbReference>
<dbReference type="InterPro" id="IPR038726">
    <property type="entry name" value="PDDEXK_AddAB-type"/>
</dbReference>
<evidence type="ECO:0000259" key="13">
    <source>
        <dbReference type="Pfam" id="PF21445"/>
    </source>
</evidence>
<dbReference type="RefSeq" id="WP_069657200.1">
    <property type="nucleotide sequence ID" value="NZ_MIJF01000046.1"/>
</dbReference>
<keyword evidence="10" id="KW-0234">DNA repair</keyword>
<dbReference type="Gene3D" id="1.10.10.160">
    <property type="match status" value="1"/>
</dbReference>
<name>A0A1D2YT23_9BACI</name>
<comment type="caution">
    <text evidence="14">The sequence shown here is derived from an EMBL/GenBank/DDBJ whole genome shotgun (WGS) entry which is preliminary data.</text>
</comment>
<accession>A0A1D2YT23</accession>
<dbReference type="EMBL" id="MIJF01000046">
    <property type="protein sequence ID" value="OEF98864.1"/>
    <property type="molecule type" value="Genomic_DNA"/>
</dbReference>
<dbReference type="Pfam" id="PF21445">
    <property type="entry name" value="ADDB_N"/>
    <property type="match status" value="1"/>
</dbReference>
<dbReference type="InterPro" id="IPR013986">
    <property type="entry name" value="DExx_box_DNA_helicase_dom_sf"/>
</dbReference>
<dbReference type="GO" id="GO:0004527">
    <property type="term" value="F:exonuclease activity"/>
    <property type="evidence" value="ECO:0007669"/>
    <property type="project" value="UniProtKB-KW"/>
</dbReference>
<evidence type="ECO:0000259" key="11">
    <source>
        <dbReference type="Pfam" id="PF12705"/>
    </source>
</evidence>
<dbReference type="PANTHER" id="PTHR11070">
    <property type="entry name" value="UVRD / RECB / PCRA DNA HELICASE FAMILY MEMBER"/>
    <property type="match status" value="1"/>
</dbReference>
<keyword evidence="7" id="KW-0269">Exonuclease</keyword>
<keyword evidence="6" id="KW-0347">Helicase</keyword>
<dbReference type="GO" id="GO:0005829">
    <property type="term" value="C:cytosol"/>
    <property type="evidence" value="ECO:0007669"/>
    <property type="project" value="TreeGrafter"/>
</dbReference>
<dbReference type="InterPro" id="IPR011604">
    <property type="entry name" value="PDDEXK-like_dom_sf"/>
</dbReference>
<dbReference type="GO" id="GO:0043138">
    <property type="term" value="F:3'-5' DNA helicase activity"/>
    <property type="evidence" value="ECO:0007669"/>
    <property type="project" value="TreeGrafter"/>
</dbReference>
<dbReference type="GO" id="GO:0000725">
    <property type="term" value="P:recombinational repair"/>
    <property type="evidence" value="ECO:0007669"/>
    <property type="project" value="TreeGrafter"/>
</dbReference>
<dbReference type="InterPro" id="IPR014017">
    <property type="entry name" value="DNA_helicase_UvrD-like_C"/>
</dbReference>
<evidence type="ECO:0000256" key="1">
    <source>
        <dbReference type="ARBA" id="ARBA00009922"/>
    </source>
</evidence>
<proteinExistence type="inferred from homology"/>
<dbReference type="GO" id="GO:0003677">
    <property type="term" value="F:DNA binding"/>
    <property type="evidence" value="ECO:0007669"/>
    <property type="project" value="UniProtKB-KW"/>
</dbReference>
<dbReference type="OrthoDB" id="9758506at2"/>
<evidence type="ECO:0000256" key="5">
    <source>
        <dbReference type="ARBA" id="ARBA00022801"/>
    </source>
</evidence>
<keyword evidence="15" id="KW-1185">Reference proteome</keyword>
<dbReference type="Gene3D" id="3.90.320.10">
    <property type="match status" value="1"/>
</dbReference>
<evidence type="ECO:0000256" key="2">
    <source>
        <dbReference type="ARBA" id="ARBA00022722"/>
    </source>
</evidence>
<feature type="domain" description="UvrD-like helicase C-terminal" evidence="12">
    <location>
        <begin position="283"/>
        <end position="629"/>
    </location>
</feature>
<dbReference type="Proteomes" id="UP000243739">
    <property type="component" value="Unassembled WGS sequence"/>
</dbReference>
<keyword evidence="2" id="KW-0540">Nuclease</keyword>
<evidence type="ECO:0000256" key="10">
    <source>
        <dbReference type="ARBA" id="ARBA00023204"/>
    </source>
</evidence>
<evidence type="ECO:0000256" key="7">
    <source>
        <dbReference type="ARBA" id="ARBA00022839"/>
    </source>
</evidence>
<dbReference type="PANTHER" id="PTHR11070:SF49">
    <property type="entry name" value="ATP-DEPENDENT HELICASE_DEOXYRIBONUCLEASE SUBUNIT B"/>
    <property type="match status" value="1"/>
</dbReference>
<keyword evidence="4" id="KW-0227">DNA damage</keyword>
<gene>
    <name evidence="14" type="ORF">BHF71_02755</name>
</gene>
<feature type="domain" description="PD-(D/E)XK endonuclease-like" evidence="11">
    <location>
        <begin position="759"/>
        <end position="1076"/>
    </location>
</feature>
<keyword evidence="8" id="KW-0067">ATP-binding</keyword>
<keyword evidence="9" id="KW-0238">DNA-binding</keyword>
<dbReference type="Gene3D" id="3.40.50.300">
    <property type="entry name" value="P-loop containing nucleotide triphosphate hydrolases"/>
    <property type="match status" value="3"/>
</dbReference>
<dbReference type="InterPro" id="IPR011335">
    <property type="entry name" value="Restrct_endonuc-II-like"/>
</dbReference>
<dbReference type="AlphaFoldDB" id="A0A1D2YT23"/>
<dbReference type="InterPro" id="IPR027417">
    <property type="entry name" value="P-loop_NTPase"/>
</dbReference>
<dbReference type="InterPro" id="IPR049035">
    <property type="entry name" value="ADDB_N"/>
</dbReference>